<keyword evidence="3" id="KW-1185">Reference proteome</keyword>
<dbReference type="EMBL" id="JXTB01000001">
    <property type="protein sequence ID" value="PON80548.1"/>
    <property type="molecule type" value="Genomic_DNA"/>
</dbReference>
<evidence type="ECO:0000256" key="1">
    <source>
        <dbReference type="SAM" id="MobiDB-lite"/>
    </source>
</evidence>
<dbReference type="Proteomes" id="UP000237105">
    <property type="component" value="Unassembled WGS sequence"/>
</dbReference>
<evidence type="ECO:0000313" key="2">
    <source>
        <dbReference type="EMBL" id="PON80548.1"/>
    </source>
</evidence>
<evidence type="ECO:0000313" key="3">
    <source>
        <dbReference type="Proteomes" id="UP000237105"/>
    </source>
</evidence>
<organism evidence="2 3">
    <name type="scientific">Parasponia andersonii</name>
    <name type="common">Sponia andersonii</name>
    <dbReference type="NCBI Taxonomy" id="3476"/>
    <lineage>
        <taxon>Eukaryota</taxon>
        <taxon>Viridiplantae</taxon>
        <taxon>Streptophyta</taxon>
        <taxon>Embryophyta</taxon>
        <taxon>Tracheophyta</taxon>
        <taxon>Spermatophyta</taxon>
        <taxon>Magnoliopsida</taxon>
        <taxon>eudicotyledons</taxon>
        <taxon>Gunneridae</taxon>
        <taxon>Pentapetalae</taxon>
        <taxon>rosids</taxon>
        <taxon>fabids</taxon>
        <taxon>Rosales</taxon>
        <taxon>Cannabaceae</taxon>
        <taxon>Parasponia</taxon>
    </lineage>
</organism>
<comment type="caution">
    <text evidence="2">The sequence shown here is derived from an EMBL/GenBank/DDBJ whole genome shotgun (WGS) entry which is preliminary data.</text>
</comment>
<proteinExistence type="predicted"/>
<name>A0A2P5E4S6_PARAD</name>
<dbReference type="AlphaFoldDB" id="A0A2P5E4S6"/>
<feature type="region of interest" description="Disordered" evidence="1">
    <location>
        <begin position="1"/>
        <end position="31"/>
    </location>
</feature>
<protein>
    <submittedName>
        <fullName evidence="2">Uncharacterized protein</fullName>
    </submittedName>
</protein>
<accession>A0A2P5E4S6</accession>
<sequence>MGSPKKSRSKSDKSSEVRCANSSADDTMNKKVGVVEERRKLREAEKVCLRVSEDSTLEFSPYGRVKGFLISKLLLMSNFFCLVVSHEPEPHTQR</sequence>
<dbReference type="OrthoDB" id="10335617at2759"/>
<reference evidence="3" key="1">
    <citation type="submission" date="2016-06" db="EMBL/GenBank/DDBJ databases">
        <title>Parallel loss of symbiosis genes in relatives of nitrogen-fixing non-legume Parasponia.</title>
        <authorList>
            <person name="Van Velzen R."/>
            <person name="Holmer R."/>
            <person name="Bu F."/>
            <person name="Rutten L."/>
            <person name="Van Zeijl A."/>
            <person name="Liu W."/>
            <person name="Santuari L."/>
            <person name="Cao Q."/>
            <person name="Sharma T."/>
            <person name="Shen D."/>
            <person name="Roswanjaya Y."/>
            <person name="Wardhani T."/>
            <person name="Kalhor M.S."/>
            <person name="Jansen J."/>
            <person name="Van den Hoogen J."/>
            <person name="Gungor B."/>
            <person name="Hartog M."/>
            <person name="Hontelez J."/>
            <person name="Verver J."/>
            <person name="Yang W.-C."/>
            <person name="Schijlen E."/>
            <person name="Repin R."/>
            <person name="Schilthuizen M."/>
            <person name="Schranz E."/>
            <person name="Heidstra R."/>
            <person name="Miyata K."/>
            <person name="Fedorova E."/>
            <person name="Kohlen W."/>
            <person name="Bisseling T."/>
            <person name="Smit S."/>
            <person name="Geurts R."/>
        </authorList>
    </citation>
    <scope>NUCLEOTIDE SEQUENCE [LARGE SCALE GENOMIC DNA]</scope>
    <source>
        <strain evidence="3">cv. WU1-14</strain>
    </source>
</reference>
<gene>
    <name evidence="2" type="ORF">PanWU01x14_001040</name>
</gene>